<evidence type="ECO:0000313" key="2">
    <source>
        <dbReference type="Proteomes" id="UP000204095"/>
    </source>
</evidence>
<name>A7J7M3_PBCVF</name>
<protein>
    <submittedName>
        <fullName evidence="1">Uncharacterized protein n519R</fullName>
    </submittedName>
</protein>
<proteinExistence type="predicted"/>
<sequence length="68" mass="7121">MNSTNTNFVGLFSSSSSTFMFCGMISSSSSSDIAILGSKNPGLSSSDIFIITNILNTIGAAKHYFRSG</sequence>
<gene>
    <name evidence="1" type="primary">n519R</name>
    <name evidence="1" type="ORF">FR483_n519R</name>
</gene>
<organism evidence="1 2">
    <name type="scientific">Paramecium bursaria Chlorella virus FR483</name>
    <name type="common">PBCV-FR483</name>
    <dbReference type="NCBI Taxonomy" id="399781"/>
    <lineage>
        <taxon>Viruses</taxon>
        <taxon>Varidnaviria</taxon>
        <taxon>Bamfordvirae</taxon>
        <taxon>Nucleocytoviricota</taxon>
        <taxon>Megaviricetes</taxon>
        <taxon>Algavirales</taxon>
        <taxon>Phycodnaviridae</taxon>
        <taxon>Chlorovirus</taxon>
        <taxon>Chlorovirus conductrix</taxon>
        <taxon>Paramecium bursaria Chlorella virus A1</taxon>
    </lineage>
</organism>
<evidence type="ECO:0000313" key="1">
    <source>
        <dbReference type="EMBL" id="ABT15804.1"/>
    </source>
</evidence>
<organismHost>
    <name type="scientific">Paramecium bursaria</name>
    <dbReference type="NCBI Taxonomy" id="74790"/>
</organismHost>
<dbReference type="KEGG" id="vg:5470117"/>
<dbReference type="EMBL" id="DQ890022">
    <property type="protein sequence ID" value="ABT15804.1"/>
    <property type="molecule type" value="Genomic_DNA"/>
</dbReference>
<dbReference type="RefSeq" id="YP_001426151.1">
    <property type="nucleotide sequence ID" value="NC_008603.1"/>
</dbReference>
<reference evidence="1 2" key="1">
    <citation type="journal article" date="2007" name="Virology">
        <title>Sequence and annotation of the 314-kb MT325 and the 321-kb FR483 viruses that infect Chlorella Pbi.</title>
        <authorList>
            <person name="Fitzgerald L.A."/>
            <person name="Graves M.V."/>
            <person name="Li X."/>
            <person name="Feldblyum T."/>
            <person name="Hartigan J."/>
            <person name="Van Etten J.L."/>
        </authorList>
    </citation>
    <scope>NUCLEOTIDE SEQUENCE [LARGE SCALE GENOMIC DNA]</scope>
    <source>
        <strain evidence="1 2">FR483</strain>
    </source>
</reference>
<accession>A7J7M3</accession>
<dbReference type="Proteomes" id="UP000204095">
    <property type="component" value="Segment"/>
</dbReference>
<dbReference type="GeneID" id="5470117"/>